<dbReference type="Proteomes" id="UP001596547">
    <property type="component" value="Unassembled WGS sequence"/>
</dbReference>
<evidence type="ECO:0000313" key="3">
    <source>
        <dbReference type="EMBL" id="MFC7319124.1"/>
    </source>
</evidence>
<dbReference type="CDD" id="cd00586">
    <property type="entry name" value="4HBT"/>
    <property type="match status" value="1"/>
</dbReference>
<name>A0ABD6AEX1_9EURY</name>
<dbReference type="RefSeq" id="WP_276306052.1">
    <property type="nucleotide sequence ID" value="NZ_CP119993.1"/>
</dbReference>
<keyword evidence="4" id="KW-1185">Reference proteome</keyword>
<gene>
    <name evidence="3" type="ORF">ACFQPE_20350</name>
</gene>
<keyword evidence="2 3" id="KW-0378">Hydrolase</keyword>
<evidence type="ECO:0000256" key="2">
    <source>
        <dbReference type="ARBA" id="ARBA00022801"/>
    </source>
</evidence>
<protein>
    <submittedName>
        <fullName evidence="3">Acyl-CoA thioesterase</fullName>
        <ecNumber evidence="3">3.1.2.-</ecNumber>
    </submittedName>
</protein>
<dbReference type="EMBL" id="JBHTBF010000003">
    <property type="protein sequence ID" value="MFC7319124.1"/>
    <property type="molecule type" value="Genomic_DNA"/>
</dbReference>
<dbReference type="PANTHER" id="PTHR31793:SF27">
    <property type="entry name" value="NOVEL THIOESTERASE SUPERFAMILY DOMAIN AND SAPOSIN A-TYPE DOMAIN CONTAINING PROTEIN (0610012H03RIK)"/>
    <property type="match status" value="1"/>
</dbReference>
<dbReference type="PANTHER" id="PTHR31793">
    <property type="entry name" value="4-HYDROXYBENZOYL-COA THIOESTERASE FAMILY MEMBER"/>
    <property type="match status" value="1"/>
</dbReference>
<dbReference type="EC" id="3.1.2.-" evidence="3"/>
<evidence type="ECO:0000256" key="1">
    <source>
        <dbReference type="ARBA" id="ARBA00005953"/>
    </source>
</evidence>
<organism evidence="3 4">
    <name type="scientific">Halomarina halobia</name>
    <dbReference type="NCBI Taxonomy" id="3033386"/>
    <lineage>
        <taxon>Archaea</taxon>
        <taxon>Methanobacteriati</taxon>
        <taxon>Methanobacteriota</taxon>
        <taxon>Stenosarchaea group</taxon>
        <taxon>Halobacteria</taxon>
        <taxon>Halobacteriales</taxon>
        <taxon>Natronomonadaceae</taxon>
        <taxon>Halomarina</taxon>
    </lineage>
</organism>
<comment type="similarity">
    <text evidence="1">Belongs to the 4-hydroxybenzoyl-CoA thioesterase family.</text>
</comment>
<sequence length="146" mass="16615">MFDDTEFRYETELQVRVRDLDHMGHVNNAMYATYMEQARTDYFGDVLNVGLDDLEMAVVSSHIEFKRQVRYGGGLTVQVRVPQLGRTSFPLEYRFLDDGEAAATARTVQVSLDSENDTACPLPDLWRMSIVEHEDLSEEDGTVAES</sequence>
<dbReference type="SUPFAM" id="SSF54637">
    <property type="entry name" value="Thioesterase/thiol ester dehydrase-isomerase"/>
    <property type="match status" value="1"/>
</dbReference>
<dbReference type="Gene3D" id="3.10.129.10">
    <property type="entry name" value="Hotdog Thioesterase"/>
    <property type="match status" value="1"/>
</dbReference>
<dbReference type="GO" id="GO:0016787">
    <property type="term" value="F:hydrolase activity"/>
    <property type="evidence" value="ECO:0007669"/>
    <property type="project" value="UniProtKB-KW"/>
</dbReference>
<dbReference type="GeneID" id="79317685"/>
<accession>A0ABD6AEX1</accession>
<proteinExistence type="inferred from homology"/>
<dbReference type="AlphaFoldDB" id="A0ABD6AEX1"/>
<reference evidence="3 4" key="1">
    <citation type="journal article" date="2019" name="Int. J. Syst. Evol. Microbiol.">
        <title>The Global Catalogue of Microorganisms (GCM) 10K type strain sequencing project: providing services to taxonomists for standard genome sequencing and annotation.</title>
        <authorList>
            <consortium name="The Broad Institute Genomics Platform"/>
            <consortium name="The Broad Institute Genome Sequencing Center for Infectious Disease"/>
            <person name="Wu L."/>
            <person name="Ma J."/>
        </authorList>
    </citation>
    <scope>NUCLEOTIDE SEQUENCE [LARGE SCALE GENOMIC DNA]</scope>
    <source>
        <strain evidence="3 4">PSR21</strain>
    </source>
</reference>
<dbReference type="InterPro" id="IPR050563">
    <property type="entry name" value="4-hydroxybenzoyl-CoA_TE"/>
</dbReference>
<dbReference type="Pfam" id="PF13279">
    <property type="entry name" value="4HBT_2"/>
    <property type="match status" value="1"/>
</dbReference>
<dbReference type="InterPro" id="IPR029069">
    <property type="entry name" value="HotDog_dom_sf"/>
</dbReference>
<comment type="caution">
    <text evidence="3">The sequence shown here is derived from an EMBL/GenBank/DDBJ whole genome shotgun (WGS) entry which is preliminary data.</text>
</comment>
<evidence type="ECO:0000313" key="4">
    <source>
        <dbReference type="Proteomes" id="UP001596547"/>
    </source>
</evidence>